<comment type="caution">
    <text evidence="2">The sequence shown here is derived from an EMBL/GenBank/DDBJ whole genome shotgun (WGS) entry which is preliminary data.</text>
</comment>
<evidence type="ECO:0000313" key="2">
    <source>
        <dbReference type="EMBL" id="CAD0108721.1"/>
    </source>
</evidence>
<evidence type="ECO:0000256" key="1">
    <source>
        <dbReference type="SAM" id="MobiDB-lite"/>
    </source>
</evidence>
<organism evidence="2 3">
    <name type="scientific">Aureobasidium uvarum</name>
    <dbReference type="NCBI Taxonomy" id="2773716"/>
    <lineage>
        <taxon>Eukaryota</taxon>
        <taxon>Fungi</taxon>
        <taxon>Dikarya</taxon>
        <taxon>Ascomycota</taxon>
        <taxon>Pezizomycotina</taxon>
        <taxon>Dothideomycetes</taxon>
        <taxon>Dothideomycetidae</taxon>
        <taxon>Dothideales</taxon>
        <taxon>Saccotheciaceae</taxon>
        <taxon>Aureobasidium</taxon>
    </lineage>
</organism>
<evidence type="ECO:0000313" key="3">
    <source>
        <dbReference type="Proteomes" id="UP000745764"/>
    </source>
</evidence>
<feature type="compositionally biased region" description="Basic and acidic residues" evidence="1">
    <location>
        <begin position="106"/>
        <end position="121"/>
    </location>
</feature>
<proteinExistence type="predicted"/>
<name>A0A9N8KDH3_9PEZI</name>
<feature type="region of interest" description="Disordered" evidence="1">
    <location>
        <begin position="1"/>
        <end position="86"/>
    </location>
</feature>
<accession>A0A9N8KDH3</accession>
<protein>
    <submittedName>
        <fullName evidence="2">Uncharacterized protein</fullName>
    </submittedName>
</protein>
<feature type="compositionally biased region" description="Low complexity" evidence="1">
    <location>
        <begin position="53"/>
        <end position="67"/>
    </location>
</feature>
<dbReference type="OrthoDB" id="3905191at2759"/>
<feature type="region of interest" description="Disordered" evidence="1">
    <location>
        <begin position="298"/>
        <end position="339"/>
    </location>
</feature>
<gene>
    <name evidence="2" type="ORF">AWRI4620_LOCUS2976</name>
</gene>
<sequence length="339" mass="38026">MFLSSPRKKSLATYSKQTPRTNHCSTLASPTSDDRQHRKGRVTLTSPVRAETPLTSPSSISLSPSFLSDHKDDQAQQVELPTEPPSAHELALVTPSDQIARPVSSSEHDSISDHELTPMERGRKKRTRRDAKPQPLSKLRKSLNVRPKKLRFTAKQPTSVPSAETIREIERGADGFDEMHLVLLAVSRPKKRKLKAHSTTVALETLIGPHPHVNFDDPDWLAVPYQDHLKLEQKATYHTTEATRDESKFEGVVIENAHLQVEEFRSARKPPTRPSAKEVLLYAQLSSVSAPIMRHPSYDEESEEHYANNFMDNEEGEGEGFEHSIGDGELGEQRASTVR</sequence>
<dbReference type="Proteomes" id="UP000745764">
    <property type="component" value="Unassembled WGS sequence"/>
</dbReference>
<reference evidence="2" key="1">
    <citation type="submission" date="2020-06" db="EMBL/GenBank/DDBJ databases">
        <authorList>
            <person name="Onetto C."/>
        </authorList>
    </citation>
    <scope>NUCLEOTIDE SEQUENCE</scope>
</reference>
<feature type="region of interest" description="Disordered" evidence="1">
    <location>
        <begin position="98"/>
        <end position="143"/>
    </location>
</feature>
<dbReference type="AlphaFoldDB" id="A0A9N8KDH3"/>
<keyword evidence="3" id="KW-1185">Reference proteome</keyword>
<dbReference type="EMBL" id="CAINUL010000003">
    <property type="protein sequence ID" value="CAD0108721.1"/>
    <property type="molecule type" value="Genomic_DNA"/>
</dbReference>
<feature type="compositionally biased region" description="Polar residues" evidence="1">
    <location>
        <begin position="12"/>
        <end position="31"/>
    </location>
</feature>
<feature type="compositionally biased region" description="Basic residues" evidence="1">
    <location>
        <begin position="1"/>
        <end position="10"/>
    </location>
</feature>